<dbReference type="CDD" id="cd14014">
    <property type="entry name" value="STKc_PknB_like"/>
    <property type="match status" value="1"/>
</dbReference>
<dbReference type="Gene3D" id="1.10.510.10">
    <property type="entry name" value="Transferase(Phosphotransferase) domain 1"/>
    <property type="match status" value="1"/>
</dbReference>
<dbReference type="SUPFAM" id="SSF56112">
    <property type="entry name" value="Protein kinase-like (PK-like)"/>
    <property type="match status" value="1"/>
</dbReference>
<protein>
    <recommendedName>
        <fullName evidence="1">non-specific serine/threonine protein kinase</fullName>
        <ecNumber evidence="1">2.7.11.1</ecNumber>
    </recommendedName>
</protein>
<keyword evidence="5 6" id="KW-0067">ATP-binding</keyword>
<dbReference type="GO" id="GO:0005524">
    <property type="term" value="F:ATP binding"/>
    <property type="evidence" value="ECO:0007669"/>
    <property type="project" value="UniProtKB-UniRule"/>
</dbReference>
<dbReference type="AlphaFoldDB" id="A0A3A1UYI7"/>
<proteinExistence type="predicted"/>
<evidence type="ECO:0000313" key="8">
    <source>
        <dbReference type="EMBL" id="RIX53609.1"/>
    </source>
</evidence>
<accession>A0A3A1UYI7</accession>
<gene>
    <name evidence="8" type="ORF">D3P08_09265</name>
</gene>
<comment type="caution">
    <text evidence="8">The sequence shown here is derived from an EMBL/GenBank/DDBJ whole genome shotgun (WGS) entry which is preliminary data.</text>
</comment>
<keyword evidence="9" id="KW-1185">Reference proteome</keyword>
<dbReference type="InterPro" id="IPR000719">
    <property type="entry name" value="Prot_kinase_dom"/>
</dbReference>
<evidence type="ECO:0000256" key="1">
    <source>
        <dbReference type="ARBA" id="ARBA00012513"/>
    </source>
</evidence>
<dbReference type="Gene3D" id="3.30.200.20">
    <property type="entry name" value="Phosphorylase Kinase, domain 1"/>
    <property type="match status" value="1"/>
</dbReference>
<feature type="binding site" evidence="6">
    <location>
        <position position="54"/>
    </location>
    <ligand>
        <name>ATP</name>
        <dbReference type="ChEBI" id="CHEBI:30616"/>
    </ligand>
</feature>
<keyword evidence="2" id="KW-0808">Transferase</keyword>
<dbReference type="PANTHER" id="PTHR43289">
    <property type="entry name" value="MITOGEN-ACTIVATED PROTEIN KINASE KINASE KINASE 20-RELATED"/>
    <property type="match status" value="1"/>
</dbReference>
<evidence type="ECO:0000256" key="3">
    <source>
        <dbReference type="ARBA" id="ARBA00022741"/>
    </source>
</evidence>
<dbReference type="PROSITE" id="PS00107">
    <property type="entry name" value="PROTEIN_KINASE_ATP"/>
    <property type="match status" value="1"/>
</dbReference>
<keyword evidence="4 8" id="KW-0418">Kinase</keyword>
<keyword evidence="8" id="KW-0723">Serine/threonine-protein kinase</keyword>
<reference evidence="8 9" key="1">
    <citation type="submission" date="2018-09" db="EMBL/GenBank/DDBJ databases">
        <title>Paenibacillus aracenensis nov. sp. isolated from a cave in southern Spain.</title>
        <authorList>
            <person name="Jurado V."/>
            <person name="Gutierrez-Patricio S."/>
            <person name="Gonzalez-Pimentel J.L."/>
            <person name="Miller A.Z."/>
            <person name="Laiz L."/>
            <person name="Saiz-Jimenez C."/>
        </authorList>
    </citation>
    <scope>NUCLEOTIDE SEQUENCE [LARGE SCALE GENOMIC DNA]</scope>
    <source>
        <strain evidence="8 9">DSM 22867</strain>
    </source>
</reference>
<dbReference type="GO" id="GO:0004674">
    <property type="term" value="F:protein serine/threonine kinase activity"/>
    <property type="evidence" value="ECO:0007669"/>
    <property type="project" value="UniProtKB-KW"/>
</dbReference>
<evidence type="ECO:0000256" key="4">
    <source>
        <dbReference type="ARBA" id="ARBA00022777"/>
    </source>
</evidence>
<dbReference type="SMART" id="SM00220">
    <property type="entry name" value="S_TKc"/>
    <property type="match status" value="1"/>
</dbReference>
<dbReference type="InterPro" id="IPR008271">
    <property type="entry name" value="Ser/Thr_kinase_AS"/>
</dbReference>
<keyword evidence="3 6" id="KW-0547">Nucleotide-binding</keyword>
<dbReference type="InterPro" id="IPR017441">
    <property type="entry name" value="Protein_kinase_ATP_BS"/>
</dbReference>
<evidence type="ECO:0000256" key="6">
    <source>
        <dbReference type="PROSITE-ProRule" id="PRU10141"/>
    </source>
</evidence>
<dbReference type="Proteomes" id="UP000266482">
    <property type="component" value="Unassembled WGS sequence"/>
</dbReference>
<dbReference type="Pfam" id="PF00069">
    <property type="entry name" value="Pkinase"/>
    <property type="match status" value="1"/>
</dbReference>
<evidence type="ECO:0000256" key="5">
    <source>
        <dbReference type="ARBA" id="ARBA00022840"/>
    </source>
</evidence>
<dbReference type="InterPro" id="IPR011009">
    <property type="entry name" value="Kinase-like_dom_sf"/>
</dbReference>
<evidence type="ECO:0000313" key="9">
    <source>
        <dbReference type="Proteomes" id="UP000266482"/>
    </source>
</evidence>
<evidence type="ECO:0000259" key="7">
    <source>
        <dbReference type="PROSITE" id="PS50011"/>
    </source>
</evidence>
<dbReference type="EC" id="2.7.11.1" evidence="1"/>
<feature type="domain" description="Protein kinase" evidence="7">
    <location>
        <begin position="24"/>
        <end position="277"/>
    </location>
</feature>
<dbReference type="EMBL" id="QXQA01000004">
    <property type="protein sequence ID" value="RIX53609.1"/>
    <property type="molecule type" value="Genomic_DNA"/>
</dbReference>
<name>A0A3A1UYI7_9BACL</name>
<dbReference type="OrthoDB" id="9788659at2"/>
<dbReference type="PANTHER" id="PTHR43289:SF6">
    <property type="entry name" value="SERINE_THREONINE-PROTEIN KINASE NEKL-3"/>
    <property type="match status" value="1"/>
</dbReference>
<dbReference type="PROSITE" id="PS50011">
    <property type="entry name" value="PROTEIN_KINASE_DOM"/>
    <property type="match status" value="1"/>
</dbReference>
<sequence length="537" mass="60105">MIAMGLQNAVLPAWEQGMILGGRYRIARIIGQGGMGIVYAAHDLKLGGTLRAIKVTSARSGLSAFSDEAHTLMNLSHPNLPLITDYFPPESNQGLEALVMDYIEGDTIAGIMAKTPAGFPFSKLVHIGLQLCSALHYLHNQPSAIIHRDLKPSNVMIDSKGHVKLIDFGISRRYKEGQMFDTVKLGTLGFAAPEQQAGKQSDTRTDIYGLGALLYHMASNGAGLVNELGREGRKQPVLQLPKDIPSSFGMMLERMVQPNPEQRYQSMTEVERALRSFDSHIRQTEKEPMRWDSSRFDGNPPIISVLSVTPGAGATMLAITMAMMLGRKGIPVTALEYYGVQPEWVELLPYSKKDAKEPGLIAGISERFIQRRSGKNVNWLALQAEEGANRDQDARLFQMQLQQNRHTVNLIDFSSSWHDQHAMFWLKQSRHVIAVGDPFIAKWQVGQIQKLMKLGEELKTRGGSLHFAANKDVRFRGRREWFALFPEHPISAIPLLPQDAVLNMLWSGKWVTDHSVLDYRLSRAISKICERIMEGWK</sequence>
<evidence type="ECO:0000256" key="2">
    <source>
        <dbReference type="ARBA" id="ARBA00022679"/>
    </source>
</evidence>
<dbReference type="PROSITE" id="PS00108">
    <property type="entry name" value="PROTEIN_KINASE_ST"/>
    <property type="match status" value="1"/>
</dbReference>
<organism evidence="8 9">
    <name type="scientific">Paenibacillus nanensis</name>
    <dbReference type="NCBI Taxonomy" id="393251"/>
    <lineage>
        <taxon>Bacteria</taxon>
        <taxon>Bacillati</taxon>
        <taxon>Bacillota</taxon>
        <taxon>Bacilli</taxon>
        <taxon>Bacillales</taxon>
        <taxon>Paenibacillaceae</taxon>
        <taxon>Paenibacillus</taxon>
    </lineage>
</organism>